<reference evidence="1 2" key="1">
    <citation type="submission" date="2021-02" db="EMBL/GenBank/DDBJ databases">
        <title>De Novo genome assembly of isolated myxobacteria.</title>
        <authorList>
            <person name="Stevens D.C."/>
        </authorList>
    </citation>
    <scope>NUCLEOTIDE SEQUENCE [LARGE SCALE GENOMIC DNA]</scope>
    <source>
        <strain evidence="1 2">SCHIC003</strain>
    </source>
</reference>
<evidence type="ECO:0000313" key="2">
    <source>
        <dbReference type="Proteomes" id="UP000663090"/>
    </source>
</evidence>
<keyword evidence="2" id="KW-1185">Reference proteome</keyword>
<evidence type="ECO:0000313" key="1">
    <source>
        <dbReference type="EMBL" id="QSQ14072.1"/>
    </source>
</evidence>
<organism evidence="1 2">
    <name type="scientific">Myxococcus landrumensis</name>
    <dbReference type="NCBI Taxonomy" id="2813577"/>
    <lineage>
        <taxon>Bacteria</taxon>
        <taxon>Pseudomonadati</taxon>
        <taxon>Myxococcota</taxon>
        <taxon>Myxococcia</taxon>
        <taxon>Myxococcales</taxon>
        <taxon>Cystobacterineae</taxon>
        <taxon>Myxococcaceae</taxon>
        <taxon>Myxococcus</taxon>
    </lineage>
</organism>
<proteinExistence type="predicted"/>
<name>A0ABX7N5Q3_9BACT</name>
<dbReference type="Proteomes" id="UP000663090">
    <property type="component" value="Chromosome"/>
</dbReference>
<protein>
    <submittedName>
        <fullName evidence="1">Uncharacterized protein</fullName>
    </submittedName>
</protein>
<accession>A0ABX7N5Q3</accession>
<sequence length="125" mass="14269">MSDYVKPQPPPKEGTAHPTWFDVTRYFERMASNSGGVGWSLLVHDAGIRDAQGAEKYGVRHRPDNGRDHAVDGYQELLGACCYWWAEAWGKPEEPMRYPTAWSMFVSTAQLARAARQYLYDRDGR</sequence>
<dbReference type="RefSeq" id="WP_206715866.1">
    <property type="nucleotide sequence ID" value="NZ_CP071091.1"/>
</dbReference>
<dbReference type="EMBL" id="CP071091">
    <property type="protein sequence ID" value="QSQ14072.1"/>
    <property type="molecule type" value="Genomic_DNA"/>
</dbReference>
<gene>
    <name evidence="1" type="ORF">JY572_38120</name>
</gene>